<dbReference type="AlphaFoldDB" id="A0A917RMA3"/>
<evidence type="ECO:0000313" key="4">
    <source>
        <dbReference type="Proteomes" id="UP000638263"/>
    </source>
</evidence>
<gene>
    <name evidence="3" type="ORF">GCM10011588_31040</name>
</gene>
<dbReference type="PROSITE" id="PS51257">
    <property type="entry name" value="PROKAR_LIPOPROTEIN"/>
    <property type="match status" value="1"/>
</dbReference>
<feature type="domain" description="Mce/MlaD" evidence="2">
    <location>
        <begin position="46"/>
        <end position="119"/>
    </location>
</feature>
<feature type="chain" id="PRO_5039327172" description="Mce/MlaD domain-containing protein" evidence="1">
    <location>
        <begin position="20"/>
        <end position="338"/>
    </location>
</feature>
<organism evidence="3 4">
    <name type="scientific">Nocardia jinanensis</name>
    <dbReference type="NCBI Taxonomy" id="382504"/>
    <lineage>
        <taxon>Bacteria</taxon>
        <taxon>Bacillati</taxon>
        <taxon>Actinomycetota</taxon>
        <taxon>Actinomycetes</taxon>
        <taxon>Mycobacteriales</taxon>
        <taxon>Nocardiaceae</taxon>
        <taxon>Nocardia</taxon>
    </lineage>
</organism>
<name>A0A917RMA3_9NOCA</name>
<evidence type="ECO:0000313" key="3">
    <source>
        <dbReference type="EMBL" id="GGL14309.1"/>
    </source>
</evidence>
<sequence>MKASEIVRALRVSAAAALAVGTLTVAGCSLGPDDLPSVRSGVGTDYTVTIRFDNVMNLPAGADVLLGGLRVGQVQGLAASPDGIDVTVGLSETTKVPADAGAIIRQNTLLGDTYIALTPNADPNPQAGFLEPGSFVPGERTTSPPQLEDTIAVLAYFVNGGSIQKMQDTMATLNRTMPALDDVRKMAATVAVDLADLAAGTTEIDRLLNGLSDTATAVNDGAGQWQAVFSEEGAHYWHNVARAVVAHISTLLPSVGSIFVGGLWLTPMLNSLADTAESGRGIWEDAPGTTVRLNNFLRTTLLPFAQRPAVNVTSVSTGDGAELIDDATSILRLLGAVR</sequence>
<dbReference type="PANTHER" id="PTHR33371:SF4">
    <property type="entry name" value="INTERMEMBRANE PHOSPHOLIPID TRANSPORT SYSTEM BINDING PROTEIN MLAD"/>
    <property type="match status" value="1"/>
</dbReference>
<dbReference type="EMBL" id="BMMH01000005">
    <property type="protein sequence ID" value="GGL14309.1"/>
    <property type="molecule type" value="Genomic_DNA"/>
</dbReference>
<evidence type="ECO:0000256" key="1">
    <source>
        <dbReference type="SAM" id="SignalP"/>
    </source>
</evidence>
<keyword evidence="1" id="KW-0732">Signal</keyword>
<dbReference type="Pfam" id="PF02470">
    <property type="entry name" value="MlaD"/>
    <property type="match status" value="1"/>
</dbReference>
<accession>A0A917RMA3</accession>
<reference evidence="3" key="2">
    <citation type="submission" date="2020-09" db="EMBL/GenBank/DDBJ databases">
        <authorList>
            <person name="Sun Q."/>
            <person name="Zhou Y."/>
        </authorList>
    </citation>
    <scope>NUCLEOTIDE SEQUENCE</scope>
    <source>
        <strain evidence="3">CGMCC 4.3508</strain>
    </source>
</reference>
<proteinExistence type="predicted"/>
<dbReference type="Proteomes" id="UP000638263">
    <property type="component" value="Unassembled WGS sequence"/>
</dbReference>
<dbReference type="InterPro" id="IPR052336">
    <property type="entry name" value="MlaD_Phospholipid_Transporter"/>
</dbReference>
<protein>
    <recommendedName>
        <fullName evidence="2">Mce/MlaD domain-containing protein</fullName>
    </recommendedName>
</protein>
<reference evidence="3" key="1">
    <citation type="journal article" date="2014" name="Int. J. Syst. Evol. Microbiol.">
        <title>Complete genome sequence of Corynebacterium casei LMG S-19264T (=DSM 44701T), isolated from a smear-ripened cheese.</title>
        <authorList>
            <consortium name="US DOE Joint Genome Institute (JGI-PGF)"/>
            <person name="Walter F."/>
            <person name="Albersmeier A."/>
            <person name="Kalinowski J."/>
            <person name="Ruckert C."/>
        </authorList>
    </citation>
    <scope>NUCLEOTIDE SEQUENCE</scope>
    <source>
        <strain evidence="3">CGMCC 4.3508</strain>
    </source>
</reference>
<feature type="signal peptide" evidence="1">
    <location>
        <begin position="1"/>
        <end position="19"/>
    </location>
</feature>
<evidence type="ECO:0000259" key="2">
    <source>
        <dbReference type="Pfam" id="PF02470"/>
    </source>
</evidence>
<dbReference type="InterPro" id="IPR003399">
    <property type="entry name" value="Mce/MlaD"/>
</dbReference>
<dbReference type="PANTHER" id="PTHR33371">
    <property type="entry name" value="INTERMEMBRANE PHOSPHOLIPID TRANSPORT SYSTEM BINDING PROTEIN MLAD-RELATED"/>
    <property type="match status" value="1"/>
</dbReference>
<comment type="caution">
    <text evidence="3">The sequence shown here is derived from an EMBL/GenBank/DDBJ whole genome shotgun (WGS) entry which is preliminary data.</text>
</comment>
<dbReference type="RefSeq" id="WP_229718797.1">
    <property type="nucleotide sequence ID" value="NZ_BMMH01000005.1"/>
</dbReference>
<keyword evidence="4" id="KW-1185">Reference proteome</keyword>